<protein>
    <submittedName>
        <fullName evidence="1">Uncharacterized protein</fullName>
    </submittedName>
</protein>
<evidence type="ECO:0000313" key="4">
    <source>
        <dbReference type="Proteomes" id="UP000183077"/>
    </source>
</evidence>
<name>A0A163Z9H5_9FLAO</name>
<sequence>MNDNLTETDYVTEKVRKMNEKQFESGDNWKKTWEVSKESFWEPKFLTLLNKYTSEVQKMNFGKSITNSKYIITVHVVWIYPGWDAAVMRQPAKLNTVVNLTERSKPEEVLATYTFLNAPGNQYGSNFNNETRIAESFAKTGKTLGKIMSKQLK</sequence>
<gene>
    <name evidence="1" type="ORF">AV926_08525</name>
    <name evidence="2" type="ORF">SAMN04488018_102333</name>
</gene>
<dbReference type="Proteomes" id="UP000076630">
    <property type="component" value="Unassembled WGS sequence"/>
</dbReference>
<evidence type="ECO:0000313" key="3">
    <source>
        <dbReference type="Proteomes" id="UP000076630"/>
    </source>
</evidence>
<dbReference type="RefSeq" id="WP_052243514.1">
    <property type="nucleotide sequence ID" value="NZ_FNYS01000002.1"/>
</dbReference>
<accession>A0A163Z9H5</accession>
<reference evidence="2 4" key="2">
    <citation type="submission" date="2016-10" db="EMBL/GenBank/DDBJ databases">
        <authorList>
            <person name="de Groot N.N."/>
        </authorList>
    </citation>
    <scope>NUCLEOTIDE SEQUENCE [LARGE SCALE GENOMIC DNA]</scope>
    <source>
        <strain evidence="2 4">DSM 23048</strain>
    </source>
</reference>
<evidence type="ECO:0000313" key="1">
    <source>
        <dbReference type="EMBL" id="KZE81320.1"/>
    </source>
</evidence>
<proteinExistence type="predicted"/>
<keyword evidence="3" id="KW-1185">Reference proteome</keyword>
<dbReference type="GeneID" id="82256023"/>
<evidence type="ECO:0000313" key="2">
    <source>
        <dbReference type="EMBL" id="SEI63040.1"/>
    </source>
</evidence>
<dbReference type="AlphaFoldDB" id="A0A163Z9H5"/>
<reference evidence="1 3" key="1">
    <citation type="submission" date="2016-01" db="EMBL/GenBank/DDBJ databases">
        <title>Whole genome sequencing of Myroides marinus L41.</title>
        <authorList>
            <person name="Hong K.W."/>
        </authorList>
    </citation>
    <scope>NUCLEOTIDE SEQUENCE [LARGE SCALE GENOMIC DNA]</scope>
    <source>
        <strain evidence="1 3">L41</strain>
    </source>
</reference>
<dbReference type="EMBL" id="LQNU01000053">
    <property type="protein sequence ID" value="KZE81320.1"/>
    <property type="molecule type" value="Genomic_DNA"/>
</dbReference>
<organism evidence="1 3">
    <name type="scientific">Myroides marinus</name>
    <dbReference type="NCBI Taxonomy" id="703342"/>
    <lineage>
        <taxon>Bacteria</taxon>
        <taxon>Pseudomonadati</taxon>
        <taxon>Bacteroidota</taxon>
        <taxon>Flavobacteriia</taxon>
        <taxon>Flavobacteriales</taxon>
        <taxon>Flavobacteriaceae</taxon>
        <taxon>Myroides</taxon>
    </lineage>
</organism>
<dbReference type="EMBL" id="FNYS01000002">
    <property type="protein sequence ID" value="SEI63040.1"/>
    <property type="molecule type" value="Genomic_DNA"/>
</dbReference>
<dbReference type="Proteomes" id="UP000183077">
    <property type="component" value="Unassembled WGS sequence"/>
</dbReference>